<keyword evidence="1" id="KW-0808">Transferase</keyword>
<dbReference type="GO" id="GO:0003676">
    <property type="term" value="F:nucleic acid binding"/>
    <property type="evidence" value="ECO:0007669"/>
    <property type="project" value="InterPro"/>
</dbReference>
<dbReference type="InterPro" id="IPR036397">
    <property type="entry name" value="RNaseH_sf"/>
</dbReference>
<feature type="domain" description="Reverse transcriptase" evidence="8">
    <location>
        <begin position="148"/>
        <end position="244"/>
    </location>
</feature>
<evidence type="ECO:0000256" key="3">
    <source>
        <dbReference type="ARBA" id="ARBA00022722"/>
    </source>
</evidence>
<organism evidence="11 12">
    <name type="scientific">Phytophthora megakarya</name>
    <dbReference type="NCBI Taxonomy" id="4795"/>
    <lineage>
        <taxon>Eukaryota</taxon>
        <taxon>Sar</taxon>
        <taxon>Stramenopiles</taxon>
        <taxon>Oomycota</taxon>
        <taxon>Peronosporomycetes</taxon>
        <taxon>Peronosporales</taxon>
        <taxon>Peronosporaceae</taxon>
        <taxon>Phytophthora</taxon>
    </lineage>
</organism>
<keyword evidence="12" id="KW-1185">Reference proteome</keyword>
<dbReference type="CDD" id="cd01647">
    <property type="entry name" value="RT_LTR"/>
    <property type="match status" value="1"/>
</dbReference>
<dbReference type="Pfam" id="PF17917">
    <property type="entry name" value="RT_RNaseH"/>
    <property type="match status" value="1"/>
</dbReference>
<reference evidence="12" key="1">
    <citation type="submission" date="2017-03" db="EMBL/GenBank/DDBJ databases">
        <title>Phytopthora megakarya and P. palmivora, two closely related causual agents of cacao black pod achieved similar genome size and gene model numbers by different mechanisms.</title>
        <authorList>
            <person name="Ali S."/>
            <person name="Shao J."/>
            <person name="Larry D.J."/>
            <person name="Kronmiller B."/>
            <person name="Shen D."/>
            <person name="Strem M.D."/>
            <person name="Melnick R.L."/>
            <person name="Guiltinan M.J."/>
            <person name="Tyler B.M."/>
            <person name="Meinhardt L.W."/>
            <person name="Bailey B.A."/>
        </authorList>
    </citation>
    <scope>NUCLEOTIDE SEQUENCE [LARGE SCALE GENOMIC DNA]</scope>
    <source>
        <strain evidence="12">zdho120</strain>
    </source>
</reference>
<dbReference type="SUPFAM" id="SSF56672">
    <property type="entry name" value="DNA/RNA polymerases"/>
    <property type="match status" value="1"/>
</dbReference>
<dbReference type="CDD" id="cd09279">
    <property type="entry name" value="RNase_HI_like"/>
    <property type="match status" value="1"/>
</dbReference>
<evidence type="ECO:0000259" key="10">
    <source>
        <dbReference type="Pfam" id="PF17917"/>
    </source>
</evidence>
<evidence type="ECO:0000313" key="12">
    <source>
        <dbReference type="Proteomes" id="UP000198211"/>
    </source>
</evidence>
<dbReference type="SUPFAM" id="SSF53098">
    <property type="entry name" value="Ribonuclease H-like"/>
    <property type="match status" value="1"/>
</dbReference>
<dbReference type="OrthoDB" id="108047at2759"/>
<dbReference type="InterPro" id="IPR041373">
    <property type="entry name" value="RT_RNaseH"/>
</dbReference>
<gene>
    <name evidence="11" type="ORF">PHMEG_00014931</name>
</gene>
<keyword evidence="2" id="KW-0548">Nucleotidyltransferase</keyword>
<protein>
    <submittedName>
        <fullName evidence="11">Reverse transcriptase</fullName>
    </submittedName>
</protein>
<name>A0A225W2Q4_9STRA</name>
<proteinExistence type="predicted"/>
<feature type="domain" description="Reverse transcriptase RNase H-like" evidence="10">
    <location>
        <begin position="458"/>
        <end position="513"/>
    </location>
</feature>
<evidence type="ECO:0000256" key="2">
    <source>
        <dbReference type="ARBA" id="ARBA00022695"/>
    </source>
</evidence>
<keyword evidence="6 11" id="KW-0695">RNA-directed DNA polymerase</keyword>
<comment type="caution">
    <text evidence="11">The sequence shown here is derived from an EMBL/GenBank/DDBJ whole genome shotgun (WGS) entry which is preliminary data.</text>
</comment>
<accession>A0A225W2Q4</accession>
<dbReference type="InterPro" id="IPR000477">
    <property type="entry name" value="RT_dom"/>
</dbReference>
<keyword evidence="4" id="KW-0255">Endonuclease</keyword>
<evidence type="ECO:0000313" key="11">
    <source>
        <dbReference type="EMBL" id="OWZ11976.1"/>
    </source>
</evidence>
<feature type="region of interest" description="Disordered" evidence="7">
    <location>
        <begin position="746"/>
        <end position="776"/>
    </location>
</feature>
<dbReference type="InterPro" id="IPR012337">
    <property type="entry name" value="RNaseH-like_sf"/>
</dbReference>
<dbReference type="InterPro" id="IPR002156">
    <property type="entry name" value="RNaseH_domain"/>
</dbReference>
<sequence length="1098" mass="123215">MRYMPVSAEELNLEPAVYILEGSELMSQLNDQLVMLPDLEDLSPECDIEAADVGEPDESTEVQEKQLKAILKRRQKIFFGDGNAAPPPARGAICDLDVGDAKPVAQRPRSVGPHLAIKIYKLLKKLLEATPIEHPESPWASPIVIVLKKNGVDIRMCIDYRVVNSFIHLSNYPLPLIDDLITGFEGMIWFMSLDMASGFWALRMSERAKLISAFTYPFGHFQWVRMPFGLKNVPLIYQQMINNCLWGFVRLPPEEEALVDQDVLDYLKLDPQSPSDEIDVERSMTPLVEQMTDFRRNIPAPSQMGPALGRSSYIDDIAHGAATLDQLCGDLDALLYRLRYWSISFAQERIREACHTIYLSHEIGAEGIRATPKIVKGIQELAFPSTLKGVQSFLGRLNYYHKFIEDYAVVAASLYELTDDQVRAGRDLSRAKESFEILKRKITSGPNETFRDHASCESLAACAVLGQMHDRLVQPFRFTGRVLNDAELKYHFAEKEVLAVMRVFHVFKNLIEGFINSKTTEGRLVPWGVALSQYDLEIRKVCRDEDGLAAIMGASITPREHLDKVAEVLIPAKGRVKPPPVCRNALRRVLSFDGAAKTSTRTGSCGCILWHLPDWKVVDARGYILDGVTVNDAEYFGLLKGLAMALERGIQDIVVVGDSRIVIQQVQGLINCNQPNLQRRLAECETLEKRFQTVRLVHMKREFNEDADYLTSKTLVQGESWTVQDDLEKRHLEVIREQLVKPSEGTNTRIHCGEPINDSGKEDGVSGTRHGPGPECAPLSSAARVMAVLTRSRAQEVDDDEVPPIGPLEFQAERWRRIKVHQESDECLAEIRAFLNDDLDRFSSARLKKIGKVADLFVLDDRGIIWTGSLELTSGRHVAPMRMKIFKADIKGSPGLMKSYVLNSTGPAIMWTSNVFGKGAHPNAGPSSGNIEPQYPFEAVSMDFVVIATFDVRQKITAAKIKFFGLQRQIEDYCSINRRLEDRLRGGTFKVSRVMNFLNRHNAWINAADEFDADPGAYKYEVESHDEESKVPEVPKPQITLKVSTVDLTEPSSTESTPVKIQRKLFGGSKPKALTDFQLRFSTYTASTTDTLDPTTAK</sequence>
<dbReference type="Pfam" id="PF13456">
    <property type="entry name" value="RVT_3"/>
    <property type="match status" value="1"/>
</dbReference>
<dbReference type="PANTHER" id="PTHR37984">
    <property type="entry name" value="PROTEIN CBG26694"/>
    <property type="match status" value="1"/>
</dbReference>
<dbReference type="Gene3D" id="3.30.70.270">
    <property type="match status" value="1"/>
</dbReference>
<dbReference type="InterPro" id="IPR043502">
    <property type="entry name" value="DNA/RNA_pol_sf"/>
</dbReference>
<evidence type="ECO:0000256" key="1">
    <source>
        <dbReference type="ARBA" id="ARBA00022679"/>
    </source>
</evidence>
<dbReference type="Proteomes" id="UP000198211">
    <property type="component" value="Unassembled WGS sequence"/>
</dbReference>
<evidence type="ECO:0000259" key="8">
    <source>
        <dbReference type="Pfam" id="PF00078"/>
    </source>
</evidence>
<dbReference type="EMBL" id="NBNE01001977">
    <property type="protein sequence ID" value="OWZ11976.1"/>
    <property type="molecule type" value="Genomic_DNA"/>
</dbReference>
<evidence type="ECO:0000256" key="6">
    <source>
        <dbReference type="ARBA" id="ARBA00022918"/>
    </source>
</evidence>
<dbReference type="Gene3D" id="3.30.420.10">
    <property type="entry name" value="Ribonuclease H-like superfamily/Ribonuclease H"/>
    <property type="match status" value="1"/>
</dbReference>
<dbReference type="AlphaFoldDB" id="A0A225W2Q4"/>
<dbReference type="Gene3D" id="3.10.10.10">
    <property type="entry name" value="HIV Type 1 Reverse Transcriptase, subunit A, domain 1"/>
    <property type="match status" value="1"/>
</dbReference>
<feature type="domain" description="RNase H type-1" evidence="9">
    <location>
        <begin position="592"/>
        <end position="712"/>
    </location>
</feature>
<keyword evidence="5" id="KW-0378">Hydrolase</keyword>
<evidence type="ECO:0000256" key="5">
    <source>
        <dbReference type="ARBA" id="ARBA00022801"/>
    </source>
</evidence>
<dbReference type="GO" id="GO:0003964">
    <property type="term" value="F:RNA-directed DNA polymerase activity"/>
    <property type="evidence" value="ECO:0007669"/>
    <property type="project" value="UniProtKB-KW"/>
</dbReference>
<evidence type="ECO:0000256" key="7">
    <source>
        <dbReference type="SAM" id="MobiDB-lite"/>
    </source>
</evidence>
<dbReference type="GO" id="GO:0004523">
    <property type="term" value="F:RNA-DNA hybrid ribonuclease activity"/>
    <property type="evidence" value="ECO:0007669"/>
    <property type="project" value="InterPro"/>
</dbReference>
<evidence type="ECO:0000259" key="9">
    <source>
        <dbReference type="Pfam" id="PF13456"/>
    </source>
</evidence>
<dbReference type="InterPro" id="IPR050951">
    <property type="entry name" value="Retrovirus_Pol_polyprotein"/>
</dbReference>
<evidence type="ECO:0000256" key="4">
    <source>
        <dbReference type="ARBA" id="ARBA00022759"/>
    </source>
</evidence>
<dbReference type="InterPro" id="IPR043128">
    <property type="entry name" value="Rev_trsase/Diguanyl_cyclase"/>
</dbReference>
<dbReference type="Pfam" id="PF00078">
    <property type="entry name" value="RVT_1"/>
    <property type="match status" value="1"/>
</dbReference>
<keyword evidence="3" id="KW-0540">Nuclease</keyword>
<dbReference type="PANTHER" id="PTHR37984:SF5">
    <property type="entry name" value="PROTEIN NYNRIN-LIKE"/>
    <property type="match status" value="1"/>
</dbReference>